<protein>
    <submittedName>
        <fullName evidence="2">Pyridine nucleotide-disulfide oxidoreductase-domain-containing protein</fullName>
    </submittedName>
</protein>
<dbReference type="EMBL" id="MU855958">
    <property type="protein sequence ID" value="KAK3898316.1"/>
    <property type="molecule type" value="Genomic_DNA"/>
</dbReference>
<reference evidence="2" key="2">
    <citation type="submission" date="2023-05" db="EMBL/GenBank/DDBJ databases">
        <authorList>
            <consortium name="Lawrence Berkeley National Laboratory"/>
            <person name="Steindorff A."/>
            <person name="Hensen N."/>
            <person name="Bonometti L."/>
            <person name="Westerberg I."/>
            <person name="Brannstrom I.O."/>
            <person name="Guillou S."/>
            <person name="Cros-Aarteil S."/>
            <person name="Calhoun S."/>
            <person name="Haridas S."/>
            <person name="Kuo A."/>
            <person name="Mondo S."/>
            <person name="Pangilinan J."/>
            <person name="Riley R."/>
            <person name="Labutti K."/>
            <person name="Andreopoulos B."/>
            <person name="Lipzen A."/>
            <person name="Chen C."/>
            <person name="Yanf M."/>
            <person name="Daum C."/>
            <person name="Ng V."/>
            <person name="Clum A."/>
            <person name="Ohm R."/>
            <person name="Martin F."/>
            <person name="Silar P."/>
            <person name="Natvig D."/>
            <person name="Lalanne C."/>
            <person name="Gautier V."/>
            <person name="Ament-Velasquez S.L."/>
            <person name="Kruys A."/>
            <person name="Hutchinson M.I."/>
            <person name="Powell A.J."/>
            <person name="Barry K."/>
            <person name="Miller A.N."/>
            <person name="Grigoriev I.V."/>
            <person name="Debuchy R."/>
            <person name="Gladieux P."/>
            <person name="Thoren M.H."/>
            <person name="Johannesson H."/>
        </authorList>
    </citation>
    <scope>NUCLEOTIDE SEQUENCE</scope>
    <source>
        <strain evidence="2">CBS 103.79</strain>
    </source>
</reference>
<sequence length="559" mass="62211">MHLLTQRCRGLSHNGLLPSLRVAAGRWSGRDPSNSKPYPFAAPLPLRLARSNYGNGLTRPSPPAFQTPLADAPSRKRAEPYEAKAVVIGGGPAGMAAVANLLEAIPDGKVVWIDKTFQGGTTWLWQETQSYSWVEEFLRFARHNDIFREICNARDRKPIEALERLDGKKTCCLRHVVDMLNFLSDGLLRHERVRAVSGTAETTARDQLTLKWTVTVRPPSTPGHDKTAVGRFCTPLVVLCTGSRPRELAIELPRPAALGSGLDPRQLNRRLHVWMQSWAEQVGNSTMPMTVAVVGDSHSAVMTLHNLSGIARVVAPRLRIRWFTREANLKYTKLAPGPLTDDPPRTVLNERDGLRGVAAAFALRELEGDKIATSKAGAVIERLILPKPPAPSDPQSQRQRRQWEEKREELETQFIAEHLDGVHRIFQCIGFERAPPPEVRPALAPLEDPNFGRRRQLAVNDRTGSFYPAGGDPAVVIGLFGAGSAFPESVEVADGPRRPAVSMAAYGEFVKRMAPQWVEATWAGQMSGEEIKMLTQEQWMQRQARMKERKETAKGFEYY</sequence>
<dbReference type="Gene3D" id="3.50.50.60">
    <property type="entry name" value="FAD/NAD(P)-binding domain"/>
    <property type="match status" value="2"/>
</dbReference>
<organism evidence="2 3">
    <name type="scientific">Staphylotrichum tortipilum</name>
    <dbReference type="NCBI Taxonomy" id="2831512"/>
    <lineage>
        <taxon>Eukaryota</taxon>
        <taxon>Fungi</taxon>
        <taxon>Dikarya</taxon>
        <taxon>Ascomycota</taxon>
        <taxon>Pezizomycotina</taxon>
        <taxon>Sordariomycetes</taxon>
        <taxon>Sordariomycetidae</taxon>
        <taxon>Sordariales</taxon>
        <taxon>Chaetomiaceae</taxon>
        <taxon>Staphylotrichum</taxon>
    </lineage>
</organism>
<proteinExistence type="predicted"/>
<comment type="caution">
    <text evidence="2">The sequence shown here is derived from an EMBL/GenBank/DDBJ whole genome shotgun (WGS) entry which is preliminary data.</text>
</comment>
<accession>A0AAN6MDZ4</accession>
<keyword evidence="3" id="KW-1185">Reference proteome</keyword>
<dbReference type="PANTHER" id="PTHR38688:SF1">
    <property type="entry name" value="FAD_NAD(P)-BINDING DOMAIN-CONTAINING PROTEIN"/>
    <property type="match status" value="1"/>
</dbReference>
<dbReference type="InterPro" id="IPR053275">
    <property type="entry name" value="Agnestin_monoxygenase"/>
</dbReference>
<evidence type="ECO:0000313" key="3">
    <source>
        <dbReference type="Proteomes" id="UP001303889"/>
    </source>
</evidence>
<evidence type="ECO:0000313" key="2">
    <source>
        <dbReference type="EMBL" id="KAK3898316.1"/>
    </source>
</evidence>
<gene>
    <name evidence="2" type="ORF">C8A05DRAFT_19070</name>
</gene>
<dbReference type="SUPFAM" id="SSF51905">
    <property type="entry name" value="FAD/NAD(P)-binding domain"/>
    <property type="match status" value="1"/>
</dbReference>
<name>A0AAN6MDZ4_9PEZI</name>
<feature type="region of interest" description="Disordered" evidence="1">
    <location>
        <begin position="385"/>
        <end position="406"/>
    </location>
</feature>
<dbReference type="InterPro" id="IPR036188">
    <property type="entry name" value="FAD/NAD-bd_sf"/>
</dbReference>
<dbReference type="AlphaFoldDB" id="A0AAN6MDZ4"/>
<dbReference type="Proteomes" id="UP001303889">
    <property type="component" value="Unassembled WGS sequence"/>
</dbReference>
<reference evidence="2" key="1">
    <citation type="journal article" date="2023" name="Mol. Phylogenet. Evol.">
        <title>Genome-scale phylogeny and comparative genomics of the fungal order Sordariales.</title>
        <authorList>
            <person name="Hensen N."/>
            <person name="Bonometti L."/>
            <person name="Westerberg I."/>
            <person name="Brannstrom I.O."/>
            <person name="Guillou S."/>
            <person name="Cros-Aarteil S."/>
            <person name="Calhoun S."/>
            <person name="Haridas S."/>
            <person name="Kuo A."/>
            <person name="Mondo S."/>
            <person name="Pangilinan J."/>
            <person name="Riley R."/>
            <person name="LaButti K."/>
            <person name="Andreopoulos B."/>
            <person name="Lipzen A."/>
            <person name="Chen C."/>
            <person name="Yan M."/>
            <person name="Daum C."/>
            <person name="Ng V."/>
            <person name="Clum A."/>
            <person name="Steindorff A."/>
            <person name="Ohm R.A."/>
            <person name="Martin F."/>
            <person name="Silar P."/>
            <person name="Natvig D.O."/>
            <person name="Lalanne C."/>
            <person name="Gautier V."/>
            <person name="Ament-Velasquez S.L."/>
            <person name="Kruys A."/>
            <person name="Hutchinson M.I."/>
            <person name="Powell A.J."/>
            <person name="Barry K."/>
            <person name="Miller A.N."/>
            <person name="Grigoriev I.V."/>
            <person name="Debuchy R."/>
            <person name="Gladieux P."/>
            <person name="Hiltunen Thoren M."/>
            <person name="Johannesson H."/>
        </authorList>
    </citation>
    <scope>NUCLEOTIDE SEQUENCE</scope>
    <source>
        <strain evidence="2">CBS 103.79</strain>
    </source>
</reference>
<dbReference type="PRINTS" id="PR00368">
    <property type="entry name" value="FADPNR"/>
</dbReference>
<feature type="region of interest" description="Disordered" evidence="1">
    <location>
        <begin position="57"/>
        <end position="76"/>
    </location>
</feature>
<evidence type="ECO:0000256" key="1">
    <source>
        <dbReference type="SAM" id="MobiDB-lite"/>
    </source>
</evidence>
<dbReference type="PANTHER" id="PTHR38688">
    <property type="entry name" value="PYR_REDOX_2 DOMAIN-CONTAINING PROTEIN"/>
    <property type="match status" value="1"/>
</dbReference>